<evidence type="ECO:0000313" key="4">
    <source>
        <dbReference type="Proteomes" id="UP000605427"/>
    </source>
</evidence>
<gene>
    <name evidence="3" type="ORF">GCM10007362_32630</name>
</gene>
<feature type="transmembrane region" description="Helical" evidence="1">
    <location>
        <begin position="90"/>
        <end position="112"/>
    </location>
</feature>
<name>A0ABQ1ZXQ9_9BACL</name>
<dbReference type="RefSeq" id="WP_172245420.1">
    <property type="nucleotide sequence ID" value="NZ_BMDD01000004.1"/>
</dbReference>
<comment type="caution">
    <text evidence="3">The sequence shown here is derived from an EMBL/GenBank/DDBJ whole genome shotgun (WGS) entry which is preliminary data.</text>
</comment>
<dbReference type="Proteomes" id="UP000605427">
    <property type="component" value="Unassembled WGS sequence"/>
</dbReference>
<sequence>MFRKKMLGAALVAAIAISGVAGAGQTYAEAADPVDAVAETAVVALAHEGAAGEYAAAEYVSIRTGDQAPAMLDMGIEGSPAASMTDGKRFSVFCISMVASLAVMLGVFGLMVRRKRNS</sequence>
<evidence type="ECO:0000313" key="3">
    <source>
        <dbReference type="EMBL" id="GGH81991.1"/>
    </source>
</evidence>
<organism evidence="3 4">
    <name type="scientific">Saccharibacillus endophyticus</name>
    <dbReference type="NCBI Taxonomy" id="2060666"/>
    <lineage>
        <taxon>Bacteria</taxon>
        <taxon>Bacillati</taxon>
        <taxon>Bacillota</taxon>
        <taxon>Bacilli</taxon>
        <taxon>Bacillales</taxon>
        <taxon>Paenibacillaceae</taxon>
        <taxon>Saccharibacillus</taxon>
    </lineage>
</organism>
<keyword evidence="1" id="KW-1133">Transmembrane helix</keyword>
<evidence type="ECO:0000256" key="1">
    <source>
        <dbReference type="SAM" id="Phobius"/>
    </source>
</evidence>
<feature type="chain" id="PRO_5046967252" description="Gram-positive cocci surface proteins LPxTG domain-containing protein" evidence="2">
    <location>
        <begin position="24"/>
        <end position="118"/>
    </location>
</feature>
<keyword evidence="1" id="KW-0472">Membrane</keyword>
<evidence type="ECO:0000256" key="2">
    <source>
        <dbReference type="SAM" id="SignalP"/>
    </source>
</evidence>
<reference evidence="4" key="1">
    <citation type="journal article" date="2019" name="Int. J. Syst. Evol. Microbiol.">
        <title>The Global Catalogue of Microorganisms (GCM) 10K type strain sequencing project: providing services to taxonomists for standard genome sequencing and annotation.</title>
        <authorList>
            <consortium name="The Broad Institute Genomics Platform"/>
            <consortium name="The Broad Institute Genome Sequencing Center for Infectious Disease"/>
            <person name="Wu L."/>
            <person name="Ma J."/>
        </authorList>
    </citation>
    <scope>NUCLEOTIDE SEQUENCE [LARGE SCALE GENOMIC DNA]</scope>
    <source>
        <strain evidence="4">CCM 8702</strain>
    </source>
</reference>
<feature type="signal peptide" evidence="2">
    <location>
        <begin position="1"/>
        <end position="23"/>
    </location>
</feature>
<protein>
    <recommendedName>
        <fullName evidence="5">Gram-positive cocci surface proteins LPxTG domain-containing protein</fullName>
    </recommendedName>
</protein>
<dbReference type="EMBL" id="BMDD01000004">
    <property type="protein sequence ID" value="GGH81991.1"/>
    <property type="molecule type" value="Genomic_DNA"/>
</dbReference>
<keyword evidence="1" id="KW-0812">Transmembrane</keyword>
<proteinExistence type="predicted"/>
<keyword evidence="2" id="KW-0732">Signal</keyword>
<evidence type="ECO:0008006" key="5">
    <source>
        <dbReference type="Google" id="ProtNLM"/>
    </source>
</evidence>
<keyword evidence="4" id="KW-1185">Reference proteome</keyword>
<accession>A0ABQ1ZXQ9</accession>